<organism evidence="1 2">
    <name type="scientific">Massilia consociata</name>
    <dbReference type="NCBI Taxonomy" id="760117"/>
    <lineage>
        <taxon>Bacteria</taxon>
        <taxon>Pseudomonadati</taxon>
        <taxon>Pseudomonadota</taxon>
        <taxon>Betaproteobacteria</taxon>
        <taxon>Burkholderiales</taxon>
        <taxon>Oxalobacteraceae</taxon>
        <taxon>Telluria group</taxon>
        <taxon>Massilia</taxon>
    </lineage>
</organism>
<dbReference type="Proteomes" id="UP001589773">
    <property type="component" value="Unassembled WGS sequence"/>
</dbReference>
<evidence type="ECO:0000313" key="2">
    <source>
        <dbReference type="Proteomes" id="UP001589773"/>
    </source>
</evidence>
<evidence type="ECO:0000313" key="1">
    <source>
        <dbReference type="EMBL" id="MFC0254206.1"/>
    </source>
</evidence>
<evidence type="ECO:0008006" key="3">
    <source>
        <dbReference type="Google" id="ProtNLM"/>
    </source>
</evidence>
<dbReference type="EMBL" id="JBHLWP010000020">
    <property type="protein sequence ID" value="MFC0254206.1"/>
    <property type="molecule type" value="Genomic_DNA"/>
</dbReference>
<sequence>MNQEERTVAFNYLLKIVEAGGSEESVNELFLADAGHAQLIVKGLSRNNSLRDEAKLAAIWNLSCMKSDSLLLPVFIELMSVADRRIVEKYSE</sequence>
<accession>A0ABV6FKZ0</accession>
<proteinExistence type="predicted"/>
<reference evidence="1 2" key="1">
    <citation type="submission" date="2024-09" db="EMBL/GenBank/DDBJ databases">
        <authorList>
            <person name="Sun Q."/>
            <person name="Mori K."/>
        </authorList>
    </citation>
    <scope>NUCLEOTIDE SEQUENCE [LARGE SCALE GENOMIC DNA]</scope>
    <source>
        <strain evidence="1 2">CCM 7792</strain>
    </source>
</reference>
<keyword evidence="2" id="KW-1185">Reference proteome</keyword>
<comment type="caution">
    <text evidence="1">The sequence shown here is derived from an EMBL/GenBank/DDBJ whole genome shotgun (WGS) entry which is preliminary data.</text>
</comment>
<protein>
    <recommendedName>
        <fullName evidence="3">HEAT repeat domain-containing protein</fullName>
    </recommendedName>
</protein>
<dbReference type="RefSeq" id="WP_379681474.1">
    <property type="nucleotide sequence ID" value="NZ_JBHLWP010000020.1"/>
</dbReference>
<gene>
    <name evidence="1" type="ORF">ACFFJK_20130</name>
</gene>
<name>A0ABV6FKZ0_9BURK</name>